<dbReference type="Gene3D" id="3.30.2310.20">
    <property type="entry name" value="RelE-like"/>
    <property type="match status" value="1"/>
</dbReference>
<dbReference type="NCBIfam" id="TIGR02385">
    <property type="entry name" value="RelE_StbE"/>
    <property type="match status" value="1"/>
</dbReference>
<dbReference type="EMBL" id="JBHSLF010000053">
    <property type="protein sequence ID" value="MFC5345790.1"/>
    <property type="molecule type" value="Genomic_DNA"/>
</dbReference>
<protein>
    <submittedName>
        <fullName evidence="3">Type II toxin-antitoxin system RelE/ParE family toxin</fullName>
    </submittedName>
</protein>
<name>A0ABW0FVM3_9CAUL</name>
<dbReference type="InterPro" id="IPR035093">
    <property type="entry name" value="RelE/ParE_toxin_dom_sf"/>
</dbReference>
<comment type="caution">
    <text evidence="3">The sequence shown here is derived from an EMBL/GenBank/DDBJ whole genome shotgun (WGS) entry which is preliminary data.</text>
</comment>
<sequence length="91" mass="10273">MSPVVWDARARSDMRAMIAYIAPRNPKAAQSLKTLIESSAERLSAFPYAHRTGRTPGTREAVVHPNYILVYAVQAEAIRVLRLLHARQQYP</sequence>
<dbReference type="Pfam" id="PF05016">
    <property type="entry name" value="ParE_toxin"/>
    <property type="match status" value="1"/>
</dbReference>
<dbReference type="Proteomes" id="UP001596152">
    <property type="component" value="Unassembled WGS sequence"/>
</dbReference>
<evidence type="ECO:0000256" key="2">
    <source>
        <dbReference type="ARBA" id="ARBA00022649"/>
    </source>
</evidence>
<comment type="similarity">
    <text evidence="1">Belongs to the RelE toxin family.</text>
</comment>
<dbReference type="RefSeq" id="WP_376867322.1">
    <property type="nucleotide sequence ID" value="NZ_JBHSLF010000053.1"/>
</dbReference>
<evidence type="ECO:0000313" key="4">
    <source>
        <dbReference type="Proteomes" id="UP001596152"/>
    </source>
</evidence>
<gene>
    <name evidence="3" type="ORF">ACFPIE_17885</name>
</gene>
<reference evidence="4" key="1">
    <citation type="journal article" date="2019" name="Int. J. Syst. Evol. Microbiol.">
        <title>The Global Catalogue of Microorganisms (GCM) 10K type strain sequencing project: providing services to taxonomists for standard genome sequencing and annotation.</title>
        <authorList>
            <consortium name="The Broad Institute Genomics Platform"/>
            <consortium name="The Broad Institute Genome Sequencing Center for Infectious Disease"/>
            <person name="Wu L."/>
            <person name="Ma J."/>
        </authorList>
    </citation>
    <scope>NUCLEOTIDE SEQUENCE [LARGE SCALE GENOMIC DNA]</scope>
    <source>
        <strain evidence="4">JCM 12125</strain>
    </source>
</reference>
<keyword evidence="2" id="KW-1277">Toxin-antitoxin system</keyword>
<dbReference type="PANTHER" id="PTHR33755">
    <property type="entry name" value="TOXIN PARE1-RELATED"/>
    <property type="match status" value="1"/>
</dbReference>
<organism evidence="3 4">
    <name type="scientific">Brevundimonas staleyi</name>
    <dbReference type="NCBI Taxonomy" id="74326"/>
    <lineage>
        <taxon>Bacteria</taxon>
        <taxon>Pseudomonadati</taxon>
        <taxon>Pseudomonadota</taxon>
        <taxon>Alphaproteobacteria</taxon>
        <taxon>Caulobacterales</taxon>
        <taxon>Caulobacteraceae</taxon>
        <taxon>Brevundimonas</taxon>
    </lineage>
</organism>
<dbReference type="PANTHER" id="PTHR33755:SF6">
    <property type="entry name" value="PLASMID STABILIZATION SYSTEM PROTEIN"/>
    <property type="match status" value="1"/>
</dbReference>
<proteinExistence type="inferred from homology"/>
<evidence type="ECO:0000256" key="1">
    <source>
        <dbReference type="ARBA" id="ARBA00006226"/>
    </source>
</evidence>
<dbReference type="InterPro" id="IPR007712">
    <property type="entry name" value="RelE/ParE_toxin"/>
</dbReference>
<accession>A0ABW0FVM3</accession>
<evidence type="ECO:0000313" key="3">
    <source>
        <dbReference type="EMBL" id="MFC5345790.1"/>
    </source>
</evidence>
<keyword evidence="4" id="KW-1185">Reference proteome</keyword>
<dbReference type="InterPro" id="IPR051803">
    <property type="entry name" value="TA_system_RelE-like_toxin"/>
</dbReference>